<evidence type="ECO:0000256" key="11">
    <source>
        <dbReference type="SAM" id="MobiDB-lite"/>
    </source>
</evidence>
<dbReference type="InterPro" id="IPR051059">
    <property type="entry name" value="VerF-like"/>
</dbReference>
<dbReference type="PANTHER" id="PTHR40626:SF3">
    <property type="entry name" value="TRANSCRIPTION FACTOR WITH C2H2 AND ZN(2)-CYS(6) DNA BINDING DOMAIN (EUROFUNG)-RELATED"/>
    <property type="match status" value="1"/>
</dbReference>
<evidence type="ECO:0000256" key="8">
    <source>
        <dbReference type="ARBA" id="ARBA00023163"/>
    </source>
</evidence>
<dbReference type="RefSeq" id="XP_007722893.1">
    <property type="nucleotide sequence ID" value="XM_007724703.1"/>
</dbReference>
<dbReference type="HOGENOM" id="CLU_012538_0_1_1"/>
<evidence type="ECO:0000313" key="15">
    <source>
        <dbReference type="Proteomes" id="UP000019484"/>
    </source>
</evidence>
<evidence type="ECO:0000259" key="13">
    <source>
        <dbReference type="PROSITE" id="PS50157"/>
    </source>
</evidence>
<dbReference type="Pfam" id="PF00096">
    <property type="entry name" value="zf-C2H2"/>
    <property type="match status" value="2"/>
</dbReference>
<proteinExistence type="predicted"/>
<feature type="domain" description="C2H2-type" evidence="13">
    <location>
        <begin position="7"/>
        <end position="34"/>
    </location>
</feature>
<name>W9Z846_9EURO</name>
<feature type="domain" description="C2H2-type" evidence="13">
    <location>
        <begin position="35"/>
        <end position="65"/>
    </location>
</feature>
<keyword evidence="6" id="KW-0805">Transcription regulation</keyword>
<dbReference type="GO" id="GO:0000978">
    <property type="term" value="F:RNA polymerase II cis-regulatory region sequence-specific DNA binding"/>
    <property type="evidence" value="ECO:0007669"/>
    <property type="project" value="InterPro"/>
</dbReference>
<evidence type="ECO:0000256" key="4">
    <source>
        <dbReference type="ARBA" id="ARBA00022771"/>
    </source>
</evidence>
<feature type="compositionally biased region" description="Polar residues" evidence="11">
    <location>
        <begin position="131"/>
        <end position="148"/>
    </location>
</feature>
<dbReference type="Gene3D" id="4.10.240.10">
    <property type="entry name" value="Zn(2)-C6 fungal-type DNA-binding domain"/>
    <property type="match status" value="1"/>
</dbReference>
<evidence type="ECO:0000256" key="1">
    <source>
        <dbReference type="ARBA" id="ARBA00004123"/>
    </source>
</evidence>
<comment type="subcellular location">
    <subcellularLocation>
        <location evidence="1">Nucleus</location>
    </subcellularLocation>
</comment>
<dbReference type="Proteomes" id="UP000019484">
    <property type="component" value="Unassembled WGS sequence"/>
</dbReference>
<evidence type="ECO:0000256" key="3">
    <source>
        <dbReference type="ARBA" id="ARBA00022737"/>
    </source>
</evidence>
<keyword evidence="8" id="KW-0804">Transcription</keyword>
<keyword evidence="5" id="KW-0862">Zinc</keyword>
<evidence type="ECO:0000256" key="2">
    <source>
        <dbReference type="ARBA" id="ARBA00022723"/>
    </source>
</evidence>
<dbReference type="PROSITE" id="PS50048">
    <property type="entry name" value="ZN2_CY6_FUNGAL_2"/>
    <property type="match status" value="1"/>
</dbReference>
<sequence>MSSGARVQCPICPKTYGRLDHLHRHLANHVPWRTFVCDTCNKAFKRKDVLRRHSIMCHAHAGNDDDQTSAPARARTNRTACDRCARLKRACDSRQPCSNCTAKKELCSYAWFWGGLPKSGPQHALEAGNGSECSTPAISVPSPHTGTLQTTWSERRTQPHSFPKNCRKETHLSPDSLNLTPDGLDLWWAATDVSFQDNDFTTLAVGSDCVGIDYGYVESFSFFIRATRNGEGLGRTFVADTESLRETLSEPSLSGKDSDGLSEMEEYGGSLPYKTPYRPQGMQIFSETYWDDSADSASPINPGWSAELPPKFIPTPQCVVDGSEFQDSSIQGMRPTAAEAAHSGRFGTDCEQNHRHLAIKSHQIFTAIRRKSLSGEGAGCFEGTGADDWSPFVERECVDFFRPANLHRFLQYFWTLWYPNCPTIHKPTFDATTAPHQLLAAMALIGATLSPHANDNFRAKMWFDIVEKIVFSDETTYNLEEGSCTPCPPHRLEARLRALQASYAVCLYQNWDGRNAAKGRIRRQRYSMVISVARDLMCYANHAELDRLDLHGFSWEQFLLREEVIRSIMYVFLLDTAFIIFNNSPPRMVLREMTNDLACPEPCFQASAAVDCFHKIQQWISHPLYKKGVPFHAAVRSLRQETLDEGTKAYLCQCGVLNLWTIVSSFHSLLFNIDPGFGSEAQFETLRIAINNWRTVWNLRSEAGFSDCYGTHDSWTPHCMTEPEIPWKRIGFYRNAFEYWLLARVKLEKLESSRPSTEAEESLLGRENYLGTEVAAILSKFDETSMDQVNDLVTSFQSLRMHE</sequence>
<dbReference type="PROSITE" id="PS00028">
    <property type="entry name" value="ZINC_FINGER_C2H2_1"/>
    <property type="match status" value="1"/>
</dbReference>
<dbReference type="eggNOG" id="KOG1721">
    <property type="taxonomic scope" value="Eukaryota"/>
</dbReference>
<keyword evidence="4 10" id="KW-0863">Zinc-finger</keyword>
<dbReference type="GeneID" id="19158692"/>
<dbReference type="Gene3D" id="3.30.160.60">
    <property type="entry name" value="Classic Zinc Finger"/>
    <property type="match status" value="1"/>
</dbReference>
<keyword evidence="15" id="KW-1185">Reference proteome</keyword>
<keyword evidence="2" id="KW-0479">Metal-binding</keyword>
<dbReference type="GO" id="GO:0000981">
    <property type="term" value="F:DNA-binding transcription factor activity, RNA polymerase II-specific"/>
    <property type="evidence" value="ECO:0007669"/>
    <property type="project" value="InterPro"/>
</dbReference>
<dbReference type="GO" id="GO:0005634">
    <property type="term" value="C:nucleus"/>
    <property type="evidence" value="ECO:0007669"/>
    <property type="project" value="UniProtKB-SubCell"/>
</dbReference>
<dbReference type="InterPro" id="IPR036236">
    <property type="entry name" value="Znf_C2H2_sf"/>
</dbReference>
<feature type="domain" description="Zn(2)-C6 fungal-type" evidence="12">
    <location>
        <begin position="80"/>
        <end position="109"/>
    </location>
</feature>
<keyword evidence="9" id="KW-0539">Nucleus</keyword>
<comment type="caution">
    <text evidence="14">The sequence shown here is derived from an EMBL/GenBank/DDBJ whole genome shotgun (WGS) entry which is preliminary data.</text>
</comment>
<dbReference type="SUPFAM" id="SSF57701">
    <property type="entry name" value="Zn2/Cys6 DNA-binding domain"/>
    <property type="match status" value="1"/>
</dbReference>
<dbReference type="InterPro" id="IPR007219">
    <property type="entry name" value="XnlR_reg_dom"/>
</dbReference>
<keyword evidence="3" id="KW-0677">Repeat</keyword>
<feature type="region of interest" description="Disordered" evidence="11">
    <location>
        <begin position="125"/>
        <end position="148"/>
    </location>
</feature>
<evidence type="ECO:0000256" key="5">
    <source>
        <dbReference type="ARBA" id="ARBA00022833"/>
    </source>
</evidence>
<dbReference type="GO" id="GO:0006351">
    <property type="term" value="P:DNA-templated transcription"/>
    <property type="evidence" value="ECO:0007669"/>
    <property type="project" value="InterPro"/>
</dbReference>
<evidence type="ECO:0000259" key="12">
    <source>
        <dbReference type="PROSITE" id="PS50048"/>
    </source>
</evidence>
<dbReference type="SMART" id="SM00355">
    <property type="entry name" value="ZnF_C2H2"/>
    <property type="match status" value="2"/>
</dbReference>
<organism evidence="14 15">
    <name type="scientific">Capronia coronata CBS 617.96</name>
    <dbReference type="NCBI Taxonomy" id="1182541"/>
    <lineage>
        <taxon>Eukaryota</taxon>
        <taxon>Fungi</taxon>
        <taxon>Dikarya</taxon>
        <taxon>Ascomycota</taxon>
        <taxon>Pezizomycotina</taxon>
        <taxon>Eurotiomycetes</taxon>
        <taxon>Chaetothyriomycetidae</taxon>
        <taxon>Chaetothyriales</taxon>
        <taxon>Herpotrichiellaceae</taxon>
        <taxon>Capronia</taxon>
    </lineage>
</organism>
<evidence type="ECO:0000313" key="14">
    <source>
        <dbReference type="EMBL" id="EXJ90699.1"/>
    </source>
</evidence>
<dbReference type="AlphaFoldDB" id="W9Z846"/>
<dbReference type="GO" id="GO:0008270">
    <property type="term" value="F:zinc ion binding"/>
    <property type="evidence" value="ECO:0007669"/>
    <property type="project" value="UniProtKB-KW"/>
</dbReference>
<evidence type="ECO:0000256" key="7">
    <source>
        <dbReference type="ARBA" id="ARBA00023125"/>
    </source>
</evidence>
<dbReference type="OrthoDB" id="654211at2759"/>
<dbReference type="InterPro" id="IPR036864">
    <property type="entry name" value="Zn2-C6_fun-type_DNA-bd_sf"/>
</dbReference>
<dbReference type="SMART" id="SM00066">
    <property type="entry name" value="GAL4"/>
    <property type="match status" value="1"/>
</dbReference>
<accession>W9Z846</accession>
<dbReference type="STRING" id="1182541.W9Z846"/>
<dbReference type="CDD" id="cd12148">
    <property type="entry name" value="fungal_TF_MHR"/>
    <property type="match status" value="1"/>
</dbReference>
<dbReference type="GO" id="GO:0000785">
    <property type="term" value="C:chromatin"/>
    <property type="evidence" value="ECO:0007669"/>
    <property type="project" value="TreeGrafter"/>
</dbReference>
<reference evidence="14 15" key="1">
    <citation type="submission" date="2013-03" db="EMBL/GenBank/DDBJ databases">
        <title>The Genome Sequence of Capronia coronata CBS 617.96.</title>
        <authorList>
            <consortium name="The Broad Institute Genomics Platform"/>
            <person name="Cuomo C."/>
            <person name="de Hoog S."/>
            <person name="Gorbushina A."/>
            <person name="Walker B."/>
            <person name="Young S.K."/>
            <person name="Zeng Q."/>
            <person name="Gargeya S."/>
            <person name="Fitzgerald M."/>
            <person name="Haas B."/>
            <person name="Abouelleil A."/>
            <person name="Allen A.W."/>
            <person name="Alvarado L."/>
            <person name="Arachchi H.M."/>
            <person name="Berlin A.M."/>
            <person name="Chapman S.B."/>
            <person name="Gainer-Dewar J."/>
            <person name="Goldberg J."/>
            <person name="Griggs A."/>
            <person name="Gujja S."/>
            <person name="Hansen M."/>
            <person name="Howarth C."/>
            <person name="Imamovic A."/>
            <person name="Ireland A."/>
            <person name="Larimer J."/>
            <person name="McCowan C."/>
            <person name="Murphy C."/>
            <person name="Pearson M."/>
            <person name="Poon T.W."/>
            <person name="Priest M."/>
            <person name="Roberts A."/>
            <person name="Saif S."/>
            <person name="Shea T."/>
            <person name="Sisk P."/>
            <person name="Sykes S."/>
            <person name="Wortman J."/>
            <person name="Nusbaum C."/>
            <person name="Birren B."/>
        </authorList>
    </citation>
    <scope>NUCLEOTIDE SEQUENCE [LARGE SCALE GENOMIC DNA]</scope>
    <source>
        <strain evidence="14 15">CBS 617.96</strain>
    </source>
</reference>
<gene>
    <name evidence="14" type="ORF">A1O1_03803</name>
</gene>
<evidence type="ECO:0008006" key="16">
    <source>
        <dbReference type="Google" id="ProtNLM"/>
    </source>
</evidence>
<dbReference type="SUPFAM" id="SSF57667">
    <property type="entry name" value="beta-beta-alpha zinc fingers"/>
    <property type="match status" value="1"/>
</dbReference>
<dbReference type="CDD" id="cd00067">
    <property type="entry name" value="GAL4"/>
    <property type="match status" value="1"/>
</dbReference>
<evidence type="ECO:0000256" key="9">
    <source>
        <dbReference type="ARBA" id="ARBA00023242"/>
    </source>
</evidence>
<dbReference type="Pfam" id="PF04082">
    <property type="entry name" value="Fungal_trans"/>
    <property type="match status" value="1"/>
</dbReference>
<evidence type="ECO:0000256" key="10">
    <source>
        <dbReference type="PROSITE-ProRule" id="PRU00042"/>
    </source>
</evidence>
<dbReference type="InterPro" id="IPR013087">
    <property type="entry name" value="Znf_C2H2_type"/>
</dbReference>
<dbReference type="Pfam" id="PF00172">
    <property type="entry name" value="Zn_clus"/>
    <property type="match status" value="1"/>
</dbReference>
<dbReference type="EMBL" id="AMWN01000003">
    <property type="protein sequence ID" value="EXJ90699.1"/>
    <property type="molecule type" value="Genomic_DNA"/>
</dbReference>
<keyword evidence="7" id="KW-0238">DNA-binding</keyword>
<dbReference type="PANTHER" id="PTHR40626">
    <property type="entry name" value="MIP31509P"/>
    <property type="match status" value="1"/>
</dbReference>
<evidence type="ECO:0000256" key="6">
    <source>
        <dbReference type="ARBA" id="ARBA00023015"/>
    </source>
</evidence>
<protein>
    <recommendedName>
        <fullName evidence="16">Zn(2)-C6 fungal-type domain-containing protein</fullName>
    </recommendedName>
</protein>
<dbReference type="InterPro" id="IPR001138">
    <property type="entry name" value="Zn2Cys6_DnaBD"/>
</dbReference>
<dbReference type="PROSITE" id="PS00463">
    <property type="entry name" value="ZN2_CY6_FUNGAL_1"/>
    <property type="match status" value="1"/>
</dbReference>
<dbReference type="PROSITE" id="PS50157">
    <property type="entry name" value="ZINC_FINGER_C2H2_2"/>
    <property type="match status" value="2"/>
</dbReference>